<evidence type="ECO:0000313" key="1">
    <source>
        <dbReference type="EMBL" id="MSE22040.1"/>
    </source>
</evidence>
<proteinExistence type="predicted"/>
<evidence type="ECO:0000313" key="2">
    <source>
        <dbReference type="Proteomes" id="UP000491237"/>
    </source>
</evidence>
<name>A0A844EN81_9LACO</name>
<organism evidence="1 2">
    <name type="scientific">Lentilactobacillus parabuchneri</name>
    <dbReference type="NCBI Taxonomy" id="152331"/>
    <lineage>
        <taxon>Bacteria</taxon>
        <taxon>Bacillati</taxon>
        <taxon>Bacillota</taxon>
        <taxon>Bacilli</taxon>
        <taxon>Lactobacillales</taxon>
        <taxon>Lactobacillaceae</taxon>
        <taxon>Lentilactobacillus</taxon>
    </lineage>
</organism>
<sequence>MAKAVIFEKATSKWMLSAAHLDPGSNSIEAMPTPVVRTGKAVMACLKRKGVAKYRLGLYVRKLLFWRTF</sequence>
<protein>
    <submittedName>
        <fullName evidence="1">Uncharacterized protein</fullName>
    </submittedName>
</protein>
<dbReference type="Proteomes" id="UP000491237">
    <property type="component" value="Unassembled WGS sequence"/>
</dbReference>
<dbReference type="EMBL" id="WKKY01000779">
    <property type="protein sequence ID" value="MSE22040.1"/>
    <property type="molecule type" value="Genomic_DNA"/>
</dbReference>
<dbReference type="AlphaFoldDB" id="A0A844EN81"/>
<reference evidence="1 2" key="1">
    <citation type="submission" date="2019-11" db="EMBL/GenBank/DDBJ databases">
        <title>Draft Genome Sequence of Plant Growth-Promoting Rhizosphere-Associated Bacteria.</title>
        <authorList>
            <person name="Vasilyev I.Y."/>
            <person name="Radchenko V."/>
            <person name="Ilnitskaya E.V."/>
        </authorList>
    </citation>
    <scope>NUCLEOTIDE SEQUENCE [LARGE SCALE GENOMIC DNA]</scope>
    <source>
        <strain evidence="1 2">VRA_07sq_f</strain>
    </source>
</reference>
<gene>
    <name evidence="1" type="ORF">GKC44_12520</name>
</gene>
<accession>A0A844EN81</accession>
<comment type="caution">
    <text evidence="1">The sequence shown here is derived from an EMBL/GenBank/DDBJ whole genome shotgun (WGS) entry which is preliminary data.</text>
</comment>